<dbReference type="EMBL" id="JASNJD010000017">
    <property type="protein sequence ID" value="MDK3019710.1"/>
    <property type="molecule type" value="Genomic_DNA"/>
</dbReference>
<comment type="similarity">
    <text evidence="1">Belongs to the bacterial histone-like protein family.</text>
</comment>
<dbReference type="RefSeq" id="WP_284482482.1">
    <property type="nucleotide sequence ID" value="NZ_JASNJD010000017.1"/>
</dbReference>
<feature type="region of interest" description="Disordered" evidence="3">
    <location>
        <begin position="1"/>
        <end position="21"/>
    </location>
</feature>
<proteinExistence type="inferred from homology"/>
<feature type="compositionally biased region" description="Basic residues" evidence="3">
    <location>
        <begin position="1"/>
        <end position="11"/>
    </location>
</feature>
<evidence type="ECO:0000256" key="1">
    <source>
        <dbReference type="ARBA" id="ARBA00010529"/>
    </source>
</evidence>
<evidence type="ECO:0000313" key="4">
    <source>
        <dbReference type="EMBL" id="MDK3019710.1"/>
    </source>
</evidence>
<dbReference type="SUPFAM" id="SSF47729">
    <property type="entry name" value="IHF-like DNA-binding proteins"/>
    <property type="match status" value="1"/>
</dbReference>
<dbReference type="GO" id="GO:0003677">
    <property type="term" value="F:DNA binding"/>
    <property type="evidence" value="ECO:0007669"/>
    <property type="project" value="UniProtKB-KW"/>
</dbReference>
<reference evidence="4 5" key="1">
    <citation type="submission" date="2023-05" db="EMBL/GenBank/DDBJ databases">
        <title>Pseudodonghicola sp. nov.</title>
        <authorList>
            <person name="Huang J."/>
        </authorList>
    </citation>
    <scope>NUCLEOTIDE SEQUENCE [LARGE SCALE GENOMIC DNA]</scope>
    <source>
        <strain evidence="4 5">IC7</strain>
    </source>
</reference>
<protein>
    <submittedName>
        <fullName evidence="4">HU family DNA-binding protein</fullName>
    </submittedName>
</protein>
<dbReference type="Pfam" id="PF00216">
    <property type="entry name" value="Bac_DNA_binding"/>
    <property type="match status" value="1"/>
</dbReference>
<name>A0ABT7F530_9RHOB</name>
<sequence>MAKVKQKKPGRVGRGGAGKTAAGRLLETATAAPVAESLHVTQVVDGDPSAPDLTKRQLIEQVVARSGAKPREVKPLVEAMLAVLGEAVAEGRGLTLEPLGKLRITRQVDKSDRRVTIARLRQSKGSASVPTVDEIVEDS</sequence>
<dbReference type="InterPro" id="IPR010992">
    <property type="entry name" value="IHF-like_DNA-bd_dom_sf"/>
</dbReference>
<organism evidence="4 5">
    <name type="scientific">Pseudodonghicola flavimaris</name>
    <dbReference type="NCBI Taxonomy" id="3050036"/>
    <lineage>
        <taxon>Bacteria</taxon>
        <taxon>Pseudomonadati</taxon>
        <taxon>Pseudomonadota</taxon>
        <taxon>Alphaproteobacteria</taxon>
        <taxon>Rhodobacterales</taxon>
        <taxon>Paracoccaceae</taxon>
        <taxon>Pseudodonghicola</taxon>
    </lineage>
</organism>
<accession>A0ABT7F530</accession>
<keyword evidence="2 4" id="KW-0238">DNA-binding</keyword>
<dbReference type="Proteomes" id="UP001243757">
    <property type="component" value="Unassembled WGS sequence"/>
</dbReference>
<evidence type="ECO:0000313" key="5">
    <source>
        <dbReference type="Proteomes" id="UP001243757"/>
    </source>
</evidence>
<evidence type="ECO:0000256" key="3">
    <source>
        <dbReference type="SAM" id="MobiDB-lite"/>
    </source>
</evidence>
<evidence type="ECO:0000256" key="2">
    <source>
        <dbReference type="ARBA" id="ARBA00023125"/>
    </source>
</evidence>
<keyword evidence="5" id="KW-1185">Reference proteome</keyword>
<dbReference type="InterPro" id="IPR000119">
    <property type="entry name" value="Hist_DNA-bd"/>
</dbReference>
<comment type="caution">
    <text evidence="4">The sequence shown here is derived from an EMBL/GenBank/DDBJ whole genome shotgun (WGS) entry which is preliminary data.</text>
</comment>
<gene>
    <name evidence="4" type="ORF">QO033_18680</name>
</gene>
<dbReference type="Gene3D" id="4.10.520.10">
    <property type="entry name" value="IHF-like DNA-binding proteins"/>
    <property type="match status" value="1"/>
</dbReference>